<organism evidence="7 8">
    <name type="scientific">Microbacterium algeriense</name>
    <dbReference type="NCBI Taxonomy" id="2615184"/>
    <lineage>
        <taxon>Bacteria</taxon>
        <taxon>Bacillati</taxon>
        <taxon>Actinomycetota</taxon>
        <taxon>Actinomycetes</taxon>
        <taxon>Micrococcales</taxon>
        <taxon>Microbacteriaceae</taxon>
        <taxon>Microbacterium</taxon>
    </lineage>
</organism>
<feature type="transmembrane region" description="Helical" evidence="6">
    <location>
        <begin position="12"/>
        <end position="34"/>
    </location>
</feature>
<keyword evidence="8" id="KW-1185">Reference proteome</keyword>
<evidence type="ECO:0000256" key="3">
    <source>
        <dbReference type="ARBA" id="ARBA00022692"/>
    </source>
</evidence>
<name>A0ABQ6V9P4_9MICO</name>
<comment type="caution">
    <text evidence="7">The sequence shown here is derived from an EMBL/GenBank/DDBJ whole genome shotgun (WGS) entry which is preliminary data.</text>
</comment>
<comment type="subcellular location">
    <subcellularLocation>
        <location evidence="1">Cell membrane</location>
        <topology evidence="1">Multi-pass membrane protein</topology>
    </subcellularLocation>
</comment>
<feature type="transmembrane region" description="Helical" evidence="6">
    <location>
        <begin position="298"/>
        <end position="318"/>
    </location>
</feature>
<accession>A0ABQ6V9P4</accession>
<proteinExistence type="predicted"/>
<protein>
    <submittedName>
        <fullName evidence="7">Oligosaccharide flippase family protein</fullName>
    </submittedName>
</protein>
<feature type="transmembrane region" description="Helical" evidence="6">
    <location>
        <begin position="446"/>
        <end position="463"/>
    </location>
</feature>
<keyword evidence="2" id="KW-1003">Cell membrane</keyword>
<feature type="transmembrane region" description="Helical" evidence="6">
    <location>
        <begin position="389"/>
        <end position="410"/>
    </location>
</feature>
<keyword evidence="4 6" id="KW-1133">Transmembrane helix</keyword>
<feature type="transmembrane region" description="Helical" evidence="6">
    <location>
        <begin position="46"/>
        <end position="68"/>
    </location>
</feature>
<keyword evidence="3 6" id="KW-0812">Transmembrane</keyword>
<feature type="transmembrane region" description="Helical" evidence="6">
    <location>
        <begin position="362"/>
        <end position="383"/>
    </location>
</feature>
<feature type="transmembrane region" description="Helical" evidence="6">
    <location>
        <begin position="422"/>
        <end position="440"/>
    </location>
</feature>
<feature type="transmembrane region" description="Helical" evidence="6">
    <location>
        <begin position="88"/>
        <end position="112"/>
    </location>
</feature>
<dbReference type="EMBL" id="WAAO01000001">
    <property type="protein sequence ID" value="KAB1867110.1"/>
    <property type="molecule type" value="Genomic_DNA"/>
</dbReference>
<dbReference type="PANTHER" id="PTHR30250">
    <property type="entry name" value="PST FAMILY PREDICTED COLANIC ACID TRANSPORTER"/>
    <property type="match status" value="1"/>
</dbReference>
<evidence type="ECO:0000256" key="5">
    <source>
        <dbReference type="ARBA" id="ARBA00023136"/>
    </source>
</evidence>
<gene>
    <name evidence="7" type="ORF">F6A08_04760</name>
</gene>
<evidence type="ECO:0000313" key="7">
    <source>
        <dbReference type="EMBL" id="KAB1867110.1"/>
    </source>
</evidence>
<dbReference type="Pfam" id="PF01943">
    <property type="entry name" value="Polysacc_synt"/>
    <property type="match status" value="1"/>
</dbReference>
<feature type="transmembrane region" description="Helical" evidence="6">
    <location>
        <begin position="258"/>
        <end position="277"/>
    </location>
</feature>
<evidence type="ECO:0000256" key="4">
    <source>
        <dbReference type="ARBA" id="ARBA00022989"/>
    </source>
</evidence>
<feature type="transmembrane region" description="Helical" evidence="6">
    <location>
        <begin position="124"/>
        <end position="141"/>
    </location>
</feature>
<feature type="transmembrane region" description="Helical" evidence="6">
    <location>
        <begin position="153"/>
        <end position="175"/>
    </location>
</feature>
<dbReference type="InterPro" id="IPR002797">
    <property type="entry name" value="Polysacc_synth"/>
</dbReference>
<evidence type="ECO:0000313" key="8">
    <source>
        <dbReference type="Proteomes" id="UP000478836"/>
    </source>
</evidence>
<dbReference type="Proteomes" id="UP000478836">
    <property type="component" value="Unassembled WGS sequence"/>
</dbReference>
<keyword evidence="5 6" id="KW-0472">Membrane</keyword>
<feature type="transmembrane region" description="Helical" evidence="6">
    <location>
        <begin position="223"/>
        <end position="246"/>
    </location>
</feature>
<evidence type="ECO:0000256" key="1">
    <source>
        <dbReference type="ARBA" id="ARBA00004651"/>
    </source>
</evidence>
<evidence type="ECO:0000256" key="2">
    <source>
        <dbReference type="ARBA" id="ARBA00022475"/>
    </source>
</evidence>
<feature type="transmembrane region" description="Helical" evidence="6">
    <location>
        <begin position="330"/>
        <end position="350"/>
    </location>
</feature>
<dbReference type="RefSeq" id="WP_151458764.1">
    <property type="nucleotide sequence ID" value="NZ_CBDRDJ010000002.1"/>
</dbReference>
<sequence length="472" mass="48029">MTERSKSGRAEGLLGSGALYSLSTVAPVIVSLLITPLITRALGAEGYGVVGIGITLYQFGSIALGLGLSTAITRHAIIAGTGVSGATALVWCGAALSVVGGGLAVALLPFWGGALLGDAGDATALIWPTMSAVALSILTLCQSVFRAVSRVKTFVALGMLSALAGPLIGLMAVSAGPADSGAYLCGLAVGHTLAAMTALALLPRIPRTAFSLAELRGGLALGLPTVPHSITGALVTIVLVACATQLEGIAAGGRLQLALFLGSAPMLILGAFNNSWAPMVFRQPDTARSDFLARSLQAISVLVLTLVALFCTLLEPVARFIAGPELYDESLRAAALIACAATPLMALYLVNIHLVFLRGRTLALAATTPVSGAIGIAASLAALSLWPGYPAAIALGLPVFHGCQALWAWWLSSRTGYPPTSVVRSLPALVAALALIAATLCLQLPLLALALVGLLLIAGAALFNRRAIRQLR</sequence>
<feature type="transmembrane region" description="Helical" evidence="6">
    <location>
        <begin position="181"/>
        <end position="202"/>
    </location>
</feature>
<evidence type="ECO:0000256" key="6">
    <source>
        <dbReference type="SAM" id="Phobius"/>
    </source>
</evidence>
<dbReference type="PANTHER" id="PTHR30250:SF11">
    <property type="entry name" value="O-ANTIGEN TRANSPORTER-RELATED"/>
    <property type="match status" value="1"/>
</dbReference>
<dbReference type="GeneID" id="77475746"/>
<reference evidence="8" key="1">
    <citation type="submission" date="2019-09" db="EMBL/GenBank/DDBJ databases">
        <title>Whole genome sequencing of Microbacterium maritypicum.</title>
        <authorList>
            <person name="Lenchi N."/>
        </authorList>
    </citation>
    <scope>NUCLEOTIDE SEQUENCE [LARGE SCALE GENOMIC DNA]</scope>
    <source>
        <strain evidence="8">G1</strain>
    </source>
</reference>
<dbReference type="InterPro" id="IPR050833">
    <property type="entry name" value="Poly_Biosynth_Transport"/>
</dbReference>